<evidence type="ECO:0000256" key="5">
    <source>
        <dbReference type="ARBA" id="ARBA00023180"/>
    </source>
</evidence>
<comment type="caution">
    <text evidence="6">Lacks conserved residue(s) required for the propagation of feature annotation.</text>
</comment>
<reference evidence="8 9" key="1">
    <citation type="submission" date="2016-06" db="EMBL/GenBank/DDBJ databases">
        <title>The Draft Genome Sequence and Annotation of the Desert Woodrat Neotoma lepida.</title>
        <authorList>
            <person name="Campbell M."/>
            <person name="Oakeson K.F."/>
            <person name="Yandell M."/>
            <person name="Halpert J.R."/>
            <person name="Dearing D."/>
        </authorList>
    </citation>
    <scope>NUCLEOTIDE SEQUENCE [LARGE SCALE GENOMIC DNA]</scope>
    <source>
        <strain evidence="8">417</strain>
        <tissue evidence="8">Liver</tissue>
    </source>
</reference>
<dbReference type="CDD" id="cd00033">
    <property type="entry name" value="CCP"/>
    <property type="match status" value="1"/>
</dbReference>
<dbReference type="FunFam" id="2.10.70.10:FF:000011">
    <property type="entry name" value="CUB and sushi domain-containing protein 3 isoform A"/>
    <property type="match status" value="1"/>
</dbReference>
<accession>A0A1A6H6F7</accession>
<dbReference type="PANTHER" id="PTHR45656:SF3">
    <property type="entry name" value="CUB AND SUSHI DOMAIN-CONTAINING PROTEIN 1"/>
    <property type="match status" value="1"/>
</dbReference>
<dbReference type="STRING" id="56216.A0A1A6H6F7"/>
<dbReference type="GO" id="GO:0016020">
    <property type="term" value="C:membrane"/>
    <property type="evidence" value="ECO:0007669"/>
    <property type="project" value="UniProtKB-SubCell"/>
</dbReference>
<feature type="non-terminal residue" evidence="8">
    <location>
        <position position="68"/>
    </location>
</feature>
<dbReference type="InterPro" id="IPR035976">
    <property type="entry name" value="Sushi/SCR/CCP_sf"/>
</dbReference>
<dbReference type="PANTHER" id="PTHR45656">
    <property type="entry name" value="PROTEIN CBR-CLEC-78"/>
    <property type="match status" value="1"/>
</dbReference>
<evidence type="ECO:0000313" key="8">
    <source>
        <dbReference type="EMBL" id="OBS73197.1"/>
    </source>
</evidence>
<keyword evidence="2" id="KW-0677">Repeat</keyword>
<evidence type="ECO:0000259" key="7">
    <source>
        <dbReference type="PROSITE" id="PS50923"/>
    </source>
</evidence>
<dbReference type="SUPFAM" id="SSF57535">
    <property type="entry name" value="Complement control module/SCR domain"/>
    <property type="match status" value="1"/>
</dbReference>
<comment type="subcellular location">
    <subcellularLocation>
        <location evidence="1">Membrane</location>
    </subcellularLocation>
</comment>
<gene>
    <name evidence="8" type="ORF">A6R68_12226</name>
</gene>
<dbReference type="AlphaFoldDB" id="A0A1A6H6F7"/>
<dbReference type="Proteomes" id="UP000092124">
    <property type="component" value="Unassembled WGS sequence"/>
</dbReference>
<dbReference type="PROSITE" id="PS50923">
    <property type="entry name" value="SUSHI"/>
    <property type="match status" value="1"/>
</dbReference>
<proteinExistence type="predicted"/>
<dbReference type="Gene3D" id="2.10.70.10">
    <property type="entry name" value="Complement Module, domain 1"/>
    <property type="match status" value="1"/>
</dbReference>
<feature type="domain" description="Sushi" evidence="7">
    <location>
        <begin position="12"/>
        <end position="68"/>
    </location>
</feature>
<comment type="caution">
    <text evidence="8">The sequence shown here is derived from an EMBL/GenBank/DDBJ whole genome shotgun (WGS) entry which is preliminary data.</text>
</comment>
<evidence type="ECO:0000256" key="6">
    <source>
        <dbReference type="PROSITE-ProRule" id="PRU00302"/>
    </source>
</evidence>
<sequence>MGNDLNLVPTAITCGHPGNPAHGLTNGSEFNLNDLVNFTCHTGYLLQGASRAQCRSNGQWSSPLPTCR</sequence>
<evidence type="ECO:0000313" key="9">
    <source>
        <dbReference type="Proteomes" id="UP000092124"/>
    </source>
</evidence>
<dbReference type="InterPro" id="IPR051277">
    <property type="entry name" value="SEZ6_CSMD_C4BPB_Regulators"/>
</dbReference>
<dbReference type="Pfam" id="PF00084">
    <property type="entry name" value="Sushi"/>
    <property type="match status" value="1"/>
</dbReference>
<keyword evidence="3" id="KW-0472">Membrane</keyword>
<keyword evidence="9" id="KW-1185">Reference proteome</keyword>
<dbReference type="OrthoDB" id="6480633at2759"/>
<dbReference type="EMBL" id="LZPO01053068">
    <property type="protein sequence ID" value="OBS73197.1"/>
    <property type="molecule type" value="Genomic_DNA"/>
</dbReference>
<name>A0A1A6H6F7_NEOLE</name>
<organism evidence="8 9">
    <name type="scientific">Neotoma lepida</name>
    <name type="common">Desert woodrat</name>
    <dbReference type="NCBI Taxonomy" id="56216"/>
    <lineage>
        <taxon>Eukaryota</taxon>
        <taxon>Metazoa</taxon>
        <taxon>Chordata</taxon>
        <taxon>Craniata</taxon>
        <taxon>Vertebrata</taxon>
        <taxon>Euteleostomi</taxon>
        <taxon>Mammalia</taxon>
        <taxon>Eutheria</taxon>
        <taxon>Euarchontoglires</taxon>
        <taxon>Glires</taxon>
        <taxon>Rodentia</taxon>
        <taxon>Myomorpha</taxon>
        <taxon>Muroidea</taxon>
        <taxon>Cricetidae</taxon>
        <taxon>Neotominae</taxon>
        <taxon>Neotoma</taxon>
    </lineage>
</organism>
<dbReference type="InterPro" id="IPR000436">
    <property type="entry name" value="Sushi_SCR_CCP_dom"/>
</dbReference>
<dbReference type="SMART" id="SM00032">
    <property type="entry name" value="CCP"/>
    <property type="match status" value="1"/>
</dbReference>
<evidence type="ECO:0000256" key="3">
    <source>
        <dbReference type="ARBA" id="ARBA00023136"/>
    </source>
</evidence>
<protein>
    <recommendedName>
        <fullName evidence="7">Sushi domain-containing protein</fullName>
    </recommendedName>
</protein>
<keyword evidence="6" id="KW-0768">Sushi</keyword>
<evidence type="ECO:0000256" key="1">
    <source>
        <dbReference type="ARBA" id="ARBA00004370"/>
    </source>
</evidence>
<keyword evidence="5" id="KW-0325">Glycoprotein</keyword>
<feature type="disulfide bond" evidence="6">
    <location>
        <begin position="40"/>
        <end position="67"/>
    </location>
</feature>
<evidence type="ECO:0000256" key="4">
    <source>
        <dbReference type="ARBA" id="ARBA00023157"/>
    </source>
</evidence>
<evidence type="ECO:0000256" key="2">
    <source>
        <dbReference type="ARBA" id="ARBA00022737"/>
    </source>
</evidence>
<keyword evidence="4 6" id="KW-1015">Disulfide bond</keyword>